<evidence type="ECO:0000313" key="1">
    <source>
        <dbReference type="EMBL" id="KAB2763015.1"/>
    </source>
</evidence>
<gene>
    <name evidence="1" type="ORF">F9L04_22190</name>
</gene>
<dbReference type="Proteomes" id="UP000481876">
    <property type="component" value="Unassembled WGS sequence"/>
</dbReference>
<reference evidence="1 2" key="1">
    <citation type="submission" date="2019-09" db="EMBL/GenBank/DDBJ databases">
        <title>Taxonomic organization of the family Brucellaceae based on a phylogenomic approach.</title>
        <authorList>
            <person name="Leclercq S."/>
            <person name="Cloeckaert A."/>
            <person name="Zygmunt M.S."/>
        </authorList>
    </citation>
    <scope>NUCLEOTIDE SEQUENCE [LARGE SCALE GENOMIC DNA]</scope>
    <source>
        <strain evidence="1 2">LMG 3313</strain>
    </source>
</reference>
<dbReference type="AlphaFoldDB" id="A0A6L3Z157"/>
<dbReference type="EMBL" id="WBWS01000029">
    <property type="protein sequence ID" value="KAB2763015.1"/>
    <property type="molecule type" value="Genomic_DNA"/>
</dbReference>
<sequence length="72" mass="7835">MRVLSRTGFDLAPKFYSVLSSLQRFLRCTPILGHGELEFSGFKAQSGGDAVEPFISEIGTLLPMALCGRNSL</sequence>
<accession>A0A6L3Z157</accession>
<evidence type="ECO:0000313" key="2">
    <source>
        <dbReference type="Proteomes" id="UP000481876"/>
    </source>
</evidence>
<comment type="caution">
    <text evidence="1">The sequence shown here is derived from an EMBL/GenBank/DDBJ whole genome shotgun (WGS) entry which is preliminary data.</text>
</comment>
<name>A0A6L3Z157_BRUAN</name>
<protein>
    <submittedName>
        <fullName evidence="1">Uncharacterized protein</fullName>
    </submittedName>
</protein>
<organism evidence="1 2">
    <name type="scientific">Brucella anthropi</name>
    <name type="common">Ochrobactrum anthropi</name>
    <dbReference type="NCBI Taxonomy" id="529"/>
    <lineage>
        <taxon>Bacteria</taxon>
        <taxon>Pseudomonadati</taxon>
        <taxon>Pseudomonadota</taxon>
        <taxon>Alphaproteobacteria</taxon>
        <taxon>Hyphomicrobiales</taxon>
        <taxon>Brucellaceae</taxon>
        <taxon>Brucella/Ochrobactrum group</taxon>
        <taxon>Brucella</taxon>
    </lineage>
</organism>
<proteinExistence type="predicted"/>